<dbReference type="Gene3D" id="1.10.510.10">
    <property type="entry name" value="Transferase(Phosphotransferase) domain 1"/>
    <property type="match status" value="1"/>
</dbReference>
<evidence type="ECO:0000256" key="3">
    <source>
        <dbReference type="ARBA" id="ARBA00022679"/>
    </source>
</evidence>
<dbReference type="InterPro" id="IPR011044">
    <property type="entry name" value="Quino_amine_DH_bsu"/>
</dbReference>
<feature type="domain" description="Protein kinase" evidence="8">
    <location>
        <begin position="6"/>
        <end position="258"/>
    </location>
</feature>
<dbReference type="GO" id="GO:0005524">
    <property type="term" value="F:ATP binding"/>
    <property type="evidence" value="ECO:0007669"/>
    <property type="project" value="UniProtKB-UniRule"/>
</dbReference>
<keyword evidence="4 7" id="KW-0547">Nucleotide-binding</keyword>
<dbReference type="OrthoDB" id="9788659at2"/>
<dbReference type="InterPro" id="IPR008271">
    <property type="entry name" value="Ser/Thr_kinase_AS"/>
</dbReference>
<protein>
    <recommendedName>
        <fullName evidence="2">non-specific serine/threonine protein kinase</fullName>
        <ecNumber evidence="2">2.7.11.1</ecNumber>
    </recommendedName>
</protein>
<dbReference type="Pfam" id="PF00069">
    <property type="entry name" value="Pkinase"/>
    <property type="match status" value="1"/>
</dbReference>
<dbReference type="InterPro" id="IPR017441">
    <property type="entry name" value="Protein_kinase_ATP_BS"/>
</dbReference>
<evidence type="ECO:0000256" key="7">
    <source>
        <dbReference type="PROSITE-ProRule" id="PRU10141"/>
    </source>
</evidence>
<evidence type="ECO:0000313" key="10">
    <source>
        <dbReference type="Proteomes" id="UP000186868"/>
    </source>
</evidence>
<name>A0A1U7HBV8_9CYAN</name>
<proteinExistence type="inferred from homology"/>
<dbReference type="SUPFAM" id="SSF50969">
    <property type="entry name" value="YVTN repeat-like/Quinoprotein amine dehydrogenase"/>
    <property type="match status" value="1"/>
</dbReference>
<organism evidence="9 10">
    <name type="scientific">Hydrococcus rivularis NIES-593</name>
    <dbReference type="NCBI Taxonomy" id="1921803"/>
    <lineage>
        <taxon>Bacteria</taxon>
        <taxon>Bacillati</taxon>
        <taxon>Cyanobacteriota</taxon>
        <taxon>Cyanophyceae</taxon>
        <taxon>Pleurocapsales</taxon>
        <taxon>Hydrococcaceae</taxon>
        <taxon>Hydrococcus</taxon>
    </lineage>
</organism>
<accession>A0A1U7HBV8</accession>
<dbReference type="PANTHER" id="PTHR43671">
    <property type="entry name" value="SERINE/THREONINE-PROTEIN KINASE NEK"/>
    <property type="match status" value="1"/>
</dbReference>
<dbReference type="PANTHER" id="PTHR43671:SF13">
    <property type="entry name" value="SERINE_THREONINE-PROTEIN KINASE NEK2"/>
    <property type="match status" value="1"/>
</dbReference>
<dbReference type="InterPro" id="IPR050660">
    <property type="entry name" value="NEK_Ser/Thr_kinase"/>
</dbReference>
<keyword evidence="10" id="KW-1185">Reference proteome</keyword>
<dbReference type="SMART" id="SM00220">
    <property type="entry name" value="S_TKc"/>
    <property type="match status" value="1"/>
</dbReference>
<dbReference type="CDD" id="cd14014">
    <property type="entry name" value="STKc_PknB_like"/>
    <property type="match status" value="1"/>
</dbReference>
<comment type="similarity">
    <text evidence="1">Belongs to the protein kinase superfamily. NEK Ser/Thr protein kinase family. NIMA subfamily.</text>
</comment>
<dbReference type="InterPro" id="IPR000719">
    <property type="entry name" value="Prot_kinase_dom"/>
</dbReference>
<evidence type="ECO:0000256" key="4">
    <source>
        <dbReference type="ARBA" id="ARBA00022741"/>
    </source>
</evidence>
<dbReference type="Proteomes" id="UP000186868">
    <property type="component" value="Unassembled WGS sequence"/>
</dbReference>
<dbReference type="STRING" id="1921803.NIES593_16670"/>
<dbReference type="GO" id="GO:0004674">
    <property type="term" value="F:protein serine/threonine kinase activity"/>
    <property type="evidence" value="ECO:0007669"/>
    <property type="project" value="UniProtKB-EC"/>
</dbReference>
<dbReference type="EC" id="2.7.11.1" evidence="2"/>
<dbReference type="PROSITE" id="PS50011">
    <property type="entry name" value="PROTEIN_KINASE_DOM"/>
    <property type="match status" value="1"/>
</dbReference>
<keyword evidence="5" id="KW-0418">Kinase</keyword>
<keyword evidence="3" id="KW-0808">Transferase</keyword>
<dbReference type="AlphaFoldDB" id="A0A1U7HBV8"/>
<evidence type="ECO:0000259" key="8">
    <source>
        <dbReference type="PROSITE" id="PS50011"/>
    </source>
</evidence>
<gene>
    <name evidence="9" type="ORF">NIES593_16670</name>
</gene>
<evidence type="ECO:0000256" key="5">
    <source>
        <dbReference type="ARBA" id="ARBA00022777"/>
    </source>
</evidence>
<dbReference type="RefSeq" id="WP_073600664.1">
    <property type="nucleotide sequence ID" value="NZ_MRCB01000023.1"/>
</dbReference>
<dbReference type="EMBL" id="MRCB01000023">
    <property type="protein sequence ID" value="OKH21063.1"/>
    <property type="molecule type" value="Genomic_DNA"/>
</dbReference>
<dbReference type="PROSITE" id="PS00107">
    <property type="entry name" value="PROTEIN_KINASE_ATP"/>
    <property type="match status" value="1"/>
</dbReference>
<reference evidence="9 10" key="1">
    <citation type="submission" date="2016-11" db="EMBL/GenBank/DDBJ databases">
        <title>Draft Genome Sequences of Nine Cyanobacterial Strains from Diverse Habitats.</title>
        <authorList>
            <person name="Zhu T."/>
            <person name="Hou S."/>
            <person name="Lu X."/>
            <person name="Hess W.R."/>
        </authorList>
    </citation>
    <scope>NUCLEOTIDE SEQUENCE [LARGE SCALE GENOMIC DNA]</scope>
    <source>
        <strain evidence="9 10">NIES-593</strain>
    </source>
</reference>
<evidence type="ECO:0000256" key="2">
    <source>
        <dbReference type="ARBA" id="ARBA00012513"/>
    </source>
</evidence>
<keyword evidence="6 7" id="KW-0067">ATP-binding</keyword>
<sequence>MQRSKYRILGQIGQGQFGRVFCAVHRETGEIVALKDLDKDRFPTRLFLGEFAHLTSLKHPNIVSCQGLEYGKTGRYLVMDYCEGGTLRDVMESEGKLSLVHGLKIITDVLLALEHAHSRDIVHCDLKPENILLKIDRSGWIACISDFGIARLKLEAGGKGTGRGYTGSPAYMAPERFYAQYSPASDFYAVGVMLYELILGKRPFSGMPGELQSAHLNQPIEIPKSVPFLLRSTILTALQKLPQRRFSCASEMLKSVRLAAEVLAAEKYPTGFLSLAPLEVSSNDLKILFQEPLSEPITHLAVDSQQVYLAIGNRVLGRIYASNELTGNPVQQWQVKFDAPVVDLNVRPQGGFVTTKSHQETYAIYCLSKSAIDLIYCLSGGANDSETSELVPLFSRNAKTLVSAIEPQGHWIAIASDTPSKSLQIFKLPDFQSLGTSIDSPLPSQLIALDRHHGLAIFSPLEEGSDGTVFRLFNRRGRLINAFLLPITLHRITPSAIEPYRLFAIEKSDPIMGVLINLKPLKVTRIALEIVPEFILEREWGYILVDRSGQFRLLDREGNRIGRFEVPFPPTTMAAFGEFKLLVATWSERKGMLFAIDFQKIVNFKKDDEGD</sequence>
<evidence type="ECO:0000313" key="9">
    <source>
        <dbReference type="EMBL" id="OKH21063.1"/>
    </source>
</evidence>
<comment type="caution">
    <text evidence="9">The sequence shown here is derived from an EMBL/GenBank/DDBJ whole genome shotgun (WGS) entry which is preliminary data.</text>
</comment>
<dbReference type="SUPFAM" id="SSF56112">
    <property type="entry name" value="Protein kinase-like (PK-like)"/>
    <property type="match status" value="1"/>
</dbReference>
<dbReference type="PROSITE" id="PS00108">
    <property type="entry name" value="PROTEIN_KINASE_ST"/>
    <property type="match status" value="1"/>
</dbReference>
<evidence type="ECO:0000256" key="1">
    <source>
        <dbReference type="ARBA" id="ARBA00010886"/>
    </source>
</evidence>
<evidence type="ECO:0000256" key="6">
    <source>
        <dbReference type="ARBA" id="ARBA00022840"/>
    </source>
</evidence>
<feature type="binding site" evidence="7">
    <location>
        <position position="35"/>
    </location>
    <ligand>
        <name>ATP</name>
        <dbReference type="ChEBI" id="CHEBI:30616"/>
    </ligand>
</feature>
<dbReference type="InterPro" id="IPR011009">
    <property type="entry name" value="Kinase-like_dom_sf"/>
</dbReference>